<protein>
    <recommendedName>
        <fullName evidence="4">DUF4200 domain-containing protein</fullName>
    </recommendedName>
</protein>
<gene>
    <name evidence="2" type="ORF">M9Y10_012749</name>
</gene>
<keyword evidence="3" id="KW-1185">Reference proteome</keyword>
<evidence type="ECO:0000313" key="2">
    <source>
        <dbReference type="EMBL" id="KAK8861057.1"/>
    </source>
</evidence>
<dbReference type="Proteomes" id="UP001470230">
    <property type="component" value="Unassembled WGS sequence"/>
</dbReference>
<organism evidence="2 3">
    <name type="scientific">Tritrichomonas musculus</name>
    <dbReference type="NCBI Taxonomy" id="1915356"/>
    <lineage>
        <taxon>Eukaryota</taxon>
        <taxon>Metamonada</taxon>
        <taxon>Parabasalia</taxon>
        <taxon>Tritrichomonadida</taxon>
        <taxon>Tritrichomonadidae</taxon>
        <taxon>Tritrichomonas</taxon>
    </lineage>
</organism>
<evidence type="ECO:0000313" key="3">
    <source>
        <dbReference type="Proteomes" id="UP001470230"/>
    </source>
</evidence>
<sequence length="317" mass="36396">MKSSSKSLSPKISPKNSPKTPSKYSQKSSSSTSPSIKKSPNSKKIQELRLLHRNAIDKLDFLEAENIEKQIFELKAGTQNDQISAIKSEFEEAILNHINYYKQKLAEIIDTKESNDYDFRVQINTSFENLKLKQMNEMADLEKVYANDRLKETQRLSPDYENFILRAKSAGALHDYKLAAELQNSAFLVSQSYLDKRLAQVDKDYEAKNEALMQKHTKEIILLVRRLESGLQKIIEKSEKAQNQEKNILDSKLINEYKKVSRKIQLQANEISSHLQEIDQSLSQILVENSIDIPKILCESVKNSTKFPLTYLPNSPK</sequence>
<evidence type="ECO:0008006" key="4">
    <source>
        <dbReference type="Google" id="ProtNLM"/>
    </source>
</evidence>
<name>A0ABR2IER4_9EUKA</name>
<proteinExistence type="predicted"/>
<comment type="caution">
    <text evidence="2">The sequence shown here is derived from an EMBL/GenBank/DDBJ whole genome shotgun (WGS) entry which is preliminary data.</text>
</comment>
<dbReference type="EMBL" id="JAPFFF010000018">
    <property type="protein sequence ID" value="KAK8861057.1"/>
    <property type="molecule type" value="Genomic_DNA"/>
</dbReference>
<accession>A0ABR2IER4</accession>
<feature type="compositionally biased region" description="Low complexity" evidence="1">
    <location>
        <begin position="1"/>
        <end position="43"/>
    </location>
</feature>
<feature type="region of interest" description="Disordered" evidence="1">
    <location>
        <begin position="1"/>
        <end position="44"/>
    </location>
</feature>
<evidence type="ECO:0000256" key="1">
    <source>
        <dbReference type="SAM" id="MobiDB-lite"/>
    </source>
</evidence>
<reference evidence="2 3" key="1">
    <citation type="submission" date="2024-04" db="EMBL/GenBank/DDBJ databases">
        <title>Tritrichomonas musculus Genome.</title>
        <authorList>
            <person name="Alves-Ferreira E."/>
            <person name="Grigg M."/>
            <person name="Lorenzi H."/>
            <person name="Galac M."/>
        </authorList>
    </citation>
    <scope>NUCLEOTIDE SEQUENCE [LARGE SCALE GENOMIC DNA]</scope>
    <source>
        <strain evidence="2 3">EAF2021</strain>
    </source>
</reference>